<keyword evidence="2" id="KW-1185">Reference proteome</keyword>
<protein>
    <submittedName>
        <fullName evidence="1">Uncharacterized protein</fullName>
    </submittedName>
</protein>
<comment type="caution">
    <text evidence="1">The sequence shown here is derived from an EMBL/GenBank/DDBJ whole genome shotgun (WGS) entry which is preliminary data.</text>
</comment>
<dbReference type="Proteomes" id="UP000618931">
    <property type="component" value="Unassembled WGS sequence"/>
</dbReference>
<gene>
    <name evidence="1" type="ORF">I2H31_07355</name>
</gene>
<dbReference type="RefSeq" id="WP_196292339.1">
    <property type="nucleotide sequence ID" value="NZ_JADQDM010000002.1"/>
</dbReference>
<sequence length="161" mass="16503">MARTVVGLFNRASEAQAAAEQLLAAGFPGSALHLATSATLRAEHLPAPTADAPDAHIEPMGTGFIRFFTDLFAGNENAADDAQAHATATHADSAVLTVRAATEDEANRARQTLDAAAAVDVYKQAAPSAPAGAADDVVDLEGSLGRVRDSDELDANGLTTH</sequence>
<organism evidence="1 2">
    <name type="scientific">Hymenobacter ruricola</name>
    <dbReference type="NCBI Taxonomy" id="2791023"/>
    <lineage>
        <taxon>Bacteria</taxon>
        <taxon>Pseudomonadati</taxon>
        <taxon>Bacteroidota</taxon>
        <taxon>Cytophagia</taxon>
        <taxon>Cytophagales</taxon>
        <taxon>Hymenobacteraceae</taxon>
        <taxon>Hymenobacter</taxon>
    </lineage>
</organism>
<dbReference type="EMBL" id="JADQDM010000002">
    <property type="protein sequence ID" value="MBF9220914.1"/>
    <property type="molecule type" value="Genomic_DNA"/>
</dbReference>
<accession>A0ABS0I1U0</accession>
<evidence type="ECO:0000313" key="2">
    <source>
        <dbReference type="Proteomes" id="UP000618931"/>
    </source>
</evidence>
<proteinExistence type="predicted"/>
<name>A0ABS0I1U0_9BACT</name>
<evidence type="ECO:0000313" key="1">
    <source>
        <dbReference type="EMBL" id="MBF9220914.1"/>
    </source>
</evidence>
<reference evidence="1 2" key="1">
    <citation type="submission" date="2020-11" db="EMBL/GenBank/DDBJ databases">
        <authorList>
            <person name="Kim M.K."/>
        </authorList>
    </citation>
    <scope>NUCLEOTIDE SEQUENCE [LARGE SCALE GENOMIC DNA]</scope>
    <source>
        <strain evidence="1 2">BT662</strain>
    </source>
</reference>